<dbReference type="InterPro" id="IPR014756">
    <property type="entry name" value="Ig_E-set"/>
</dbReference>
<evidence type="ECO:0000256" key="4">
    <source>
        <dbReference type="ARBA" id="ARBA00023295"/>
    </source>
</evidence>
<evidence type="ECO:0000313" key="8">
    <source>
        <dbReference type="EMBL" id="WEK54544.1"/>
    </source>
</evidence>
<evidence type="ECO:0000256" key="5">
    <source>
        <dbReference type="ARBA" id="ARBA00023326"/>
    </source>
</evidence>
<keyword evidence="3" id="KW-0119">Carbohydrate metabolism</keyword>
<sequence length="870" mass="98176">MEKTAALENYTFPLPIDETRSATQRWLGKPVIRTKLLDACEDESLWKLVEQGEFCFTNERAMFGSRSVRIISPTTSNKSFQTEAPGRPHGKCSVMRTVAGEDWTEFNRISFWVYPTLPGFRVISLSVVLHNDGEYTVPDTYLREGIHYFLLQPDTWNHIVWEIDHLSRDRVTGLEFVYRLQGSDIGATKTVQYDISGIELQVVEPDHYEGWDVAKGRLAYSHIGYFPTADKTAILNIAEDTNEHFQVIDTHAEQPVLTKAIRTVESQIGKFRILDFSEITSPGIYRLEAGSVKSEPFPISLYIGESSIWKTINFFYSLRCGTEVPGIHGACHRDFLCEHEGKQIVINGGWHDAGDLSQGAVNTSEAVYAMLTLAERVDSSEQALAVRLREEAKWGLDWLLKTRFGDGYRTTWATMDLWTDGVLGTEDDEVCAAGNDPLTNYTAAAAEALAARVWERYDPIAAAHYLRSAREDWSFGNAMIESAEDNPFVNPLIVASQGILASTELFRATGEACYRDKAIQLAHYVIGCQQRTLPNWDIPLLGFFYSSIERTRLLHFPHRGHEQAPIVAMAELLRLFPEHSDWGSWYSVIVLHSEYMEQAASFTAPYRMLTAGVYDLEESDDPAYREQVMNGVRLSPRYYLRSFPIWFEMRGNTGTGLSQTKAISTAGTIRKKASLIQLSRQQLEWTIGANPFGQSLMYGEGYDYTPQYTAVSGDISGSLPVGIQTKRNADLPYWPVQNCYNYKEVWVHPSSRWLWIMDDLYGPAIANRQESGDTGSAIARIVIREQKELYVKFDLQADSSANLLSTTYRIHVYNLNVNDLNEAEYAIATTRAALIDARIVNGAEPWFIVITSVDAQGIMRSQELVGNCDV</sequence>
<dbReference type="Proteomes" id="UP001178662">
    <property type="component" value="Chromosome"/>
</dbReference>
<comment type="similarity">
    <text evidence="1">Belongs to the glycosyl hydrolase 9 (cellulase E) family.</text>
</comment>
<evidence type="ECO:0000256" key="1">
    <source>
        <dbReference type="ARBA" id="ARBA00007072"/>
    </source>
</evidence>
<evidence type="ECO:0000256" key="2">
    <source>
        <dbReference type="ARBA" id="ARBA00022801"/>
    </source>
</evidence>
<dbReference type="CDD" id="cd02850">
    <property type="entry name" value="E_set_Cellulase_N"/>
    <property type="match status" value="1"/>
</dbReference>
<dbReference type="Gene3D" id="2.60.40.10">
    <property type="entry name" value="Immunoglobulins"/>
    <property type="match status" value="1"/>
</dbReference>
<keyword evidence="2 8" id="KW-0378">Hydrolase</keyword>
<keyword evidence="9" id="KW-1185">Reference proteome</keyword>
<dbReference type="InterPro" id="IPR013783">
    <property type="entry name" value="Ig-like_fold"/>
</dbReference>
<feature type="domain" description="Glycoside hydrolase family 9" evidence="6">
    <location>
        <begin position="309"/>
        <end position="705"/>
    </location>
</feature>
<dbReference type="InterPro" id="IPR008928">
    <property type="entry name" value="6-hairpin_glycosidase_sf"/>
</dbReference>
<proteinExistence type="inferred from homology"/>
<evidence type="ECO:0000259" key="6">
    <source>
        <dbReference type="Pfam" id="PF00759"/>
    </source>
</evidence>
<organism evidence="8 9">
    <name type="scientific">Candidatus Cohnella colombiensis</name>
    <dbReference type="NCBI Taxonomy" id="3121368"/>
    <lineage>
        <taxon>Bacteria</taxon>
        <taxon>Bacillati</taxon>
        <taxon>Bacillota</taxon>
        <taxon>Bacilli</taxon>
        <taxon>Bacillales</taxon>
        <taxon>Paenibacillaceae</taxon>
        <taxon>Cohnella</taxon>
    </lineage>
</organism>
<dbReference type="Gene3D" id="1.50.10.10">
    <property type="match status" value="1"/>
</dbReference>
<dbReference type="SUPFAM" id="SSF48208">
    <property type="entry name" value="Six-hairpin glycosidases"/>
    <property type="match status" value="1"/>
</dbReference>
<dbReference type="InterPro" id="IPR004197">
    <property type="entry name" value="Cellulase_Ig-like"/>
</dbReference>
<evidence type="ECO:0000256" key="3">
    <source>
        <dbReference type="ARBA" id="ARBA00023277"/>
    </source>
</evidence>
<name>A0AA95EX95_9BACL</name>
<reference evidence="8" key="1">
    <citation type="submission" date="2023-03" db="EMBL/GenBank/DDBJ databases">
        <title>Andean soil-derived lignocellulolytic bacterial consortium as a source of novel taxa and putative plastic-active enzymes.</title>
        <authorList>
            <person name="Diaz-Garcia L."/>
            <person name="Chuvochina M."/>
            <person name="Feuerriegel G."/>
            <person name="Bunk B."/>
            <person name="Sproer C."/>
            <person name="Streit W.R."/>
            <person name="Rodriguez L.M."/>
            <person name="Overmann J."/>
            <person name="Jimenez D.J."/>
        </authorList>
    </citation>
    <scope>NUCLEOTIDE SEQUENCE</scope>
    <source>
        <strain evidence="8">MAG 2441</strain>
    </source>
</reference>
<protein>
    <submittedName>
        <fullName evidence="8">Glycoside hydrolase family 9 protein</fullName>
    </submittedName>
</protein>
<dbReference type="PANTHER" id="PTHR22298">
    <property type="entry name" value="ENDO-1,4-BETA-GLUCANASE"/>
    <property type="match status" value="1"/>
</dbReference>
<evidence type="ECO:0000313" key="9">
    <source>
        <dbReference type="Proteomes" id="UP001178662"/>
    </source>
</evidence>
<dbReference type="Pfam" id="PF02927">
    <property type="entry name" value="CelD_N"/>
    <property type="match status" value="1"/>
</dbReference>
<evidence type="ECO:0000259" key="7">
    <source>
        <dbReference type="Pfam" id="PF02927"/>
    </source>
</evidence>
<dbReference type="GO" id="GO:0008810">
    <property type="term" value="F:cellulase activity"/>
    <property type="evidence" value="ECO:0007669"/>
    <property type="project" value="InterPro"/>
</dbReference>
<keyword evidence="5" id="KW-0624">Polysaccharide degradation</keyword>
<dbReference type="AlphaFoldDB" id="A0AA95EX95"/>
<dbReference type="SUPFAM" id="SSF81296">
    <property type="entry name" value="E set domains"/>
    <property type="match status" value="1"/>
</dbReference>
<dbReference type="InterPro" id="IPR012341">
    <property type="entry name" value="6hp_glycosidase-like_sf"/>
</dbReference>
<dbReference type="Pfam" id="PF00759">
    <property type="entry name" value="Glyco_hydro_9"/>
    <property type="match status" value="1"/>
</dbReference>
<feature type="domain" description="Cellulase Ig-like" evidence="7">
    <location>
        <begin position="222"/>
        <end position="294"/>
    </location>
</feature>
<gene>
    <name evidence="8" type="ORF">P0Y55_00225</name>
</gene>
<dbReference type="InterPro" id="IPR001701">
    <property type="entry name" value="Glyco_hydro_9"/>
</dbReference>
<dbReference type="GO" id="GO:0000272">
    <property type="term" value="P:polysaccharide catabolic process"/>
    <property type="evidence" value="ECO:0007669"/>
    <property type="project" value="UniProtKB-KW"/>
</dbReference>
<accession>A0AA95EX95</accession>
<dbReference type="EMBL" id="CP119317">
    <property type="protein sequence ID" value="WEK54544.1"/>
    <property type="molecule type" value="Genomic_DNA"/>
</dbReference>
<keyword evidence="4" id="KW-0326">Glycosidase</keyword>